<reference evidence="2" key="1">
    <citation type="submission" date="2019-12" db="EMBL/GenBank/DDBJ databases">
        <title>Comparative genomics gives insights into the taxonomy of the Azoarcus-Aromatoleum group and reveals separate origins of nif in the plant-associated Azoarcus and non-plant-associated Aromatoleum sub-groups.</title>
        <authorList>
            <person name="Lafos M."/>
            <person name="Maluk M."/>
            <person name="Batista M."/>
            <person name="Junghare M."/>
            <person name="Carmona M."/>
            <person name="Faoro H."/>
            <person name="Cruz L.M."/>
            <person name="Battistoni F."/>
            <person name="De Souza E."/>
            <person name="Pedrosa F."/>
            <person name="Chen W.-M."/>
            <person name="Poole P.S."/>
            <person name="Dixon R.A."/>
            <person name="James E.K."/>
        </authorList>
    </citation>
    <scope>NUCLEOTIDE SEQUENCE</scope>
    <source>
        <strain evidence="2">NSC3</strain>
    </source>
</reference>
<dbReference type="EMBL" id="WTVM01000246">
    <property type="protein sequence ID" value="NMG05228.1"/>
    <property type="molecule type" value="Genomic_DNA"/>
</dbReference>
<organism evidence="2 3">
    <name type="scientific">Azoarcus taiwanensis</name>
    <dbReference type="NCBI Taxonomy" id="666964"/>
    <lineage>
        <taxon>Bacteria</taxon>
        <taxon>Pseudomonadati</taxon>
        <taxon>Pseudomonadota</taxon>
        <taxon>Betaproteobacteria</taxon>
        <taxon>Rhodocyclales</taxon>
        <taxon>Zoogloeaceae</taxon>
        <taxon>Azoarcus</taxon>
    </lineage>
</organism>
<evidence type="ECO:0000313" key="2">
    <source>
        <dbReference type="EMBL" id="NMG05228.1"/>
    </source>
</evidence>
<name>A0A972JCI9_9RHOO</name>
<gene>
    <name evidence="2" type="ORF">GPA21_20020</name>
</gene>
<evidence type="ECO:0000256" key="1">
    <source>
        <dbReference type="SAM" id="MobiDB-lite"/>
    </source>
</evidence>
<keyword evidence="3" id="KW-1185">Reference proteome</keyword>
<protein>
    <submittedName>
        <fullName evidence="2">DUF192 domain-containing protein</fullName>
    </submittedName>
</protein>
<comment type="caution">
    <text evidence="2">The sequence shown here is derived from an EMBL/GenBank/DDBJ whole genome shotgun (WGS) entry which is preliminary data.</text>
</comment>
<dbReference type="InterPro" id="IPR038695">
    <property type="entry name" value="Saro_0823-like_sf"/>
</dbReference>
<evidence type="ECO:0000313" key="3">
    <source>
        <dbReference type="Proteomes" id="UP000599523"/>
    </source>
</evidence>
<accession>A0A972JCI9</accession>
<dbReference type="AlphaFoldDB" id="A0A972JCI9"/>
<sequence>MSAHTDSAQARASHPSADPTTIPSAALAAPALVVRPAVRLLDRLRGLIGSPAPAPGQALRISPCSSVHTAFMHYPIDVIFVDRHGRIRKVVPALAPWRVAACVAARHTLELAAGEAARLGLVPGGRIAPELLADDTGSQT</sequence>
<feature type="compositionally biased region" description="Polar residues" evidence="1">
    <location>
        <begin position="1"/>
        <end position="10"/>
    </location>
</feature>
<dbReference type="Pfam" id="PF02643">
    <property type="entry name" value="DUF192"/>
    <property type="match status" value="1"/>
</dbReference>
<feature type="region of interest" description="Disordered" evidence="1">
    <location>
        <begin position="1"/>
        <end position="22"/>
    </location>
</feature>
<dbReference type="Gene3D" id="2.60.120.1140">
    <property type="entry name" value="Protein of unknown function DUF192"/>
    <property type="match status" value="1"/>
</dbReference>
<proteinExistence type="predicted"/>
<dbReference type="RefSeq" id="WP_168989822.1">
    <property type="nucleotide sequence ID" value="NZ_CAWPHM010000162.1"/>
</dbReference>
<dbReference type="Proteomes" id="UP000599523">
    <property type="component" value="Unassembled WGS sequence"/>
</dbReference>
<dbReference type="InterPro" id="IPR003795">
    <property type="entry name" value="DUF192"/>
</dbReference>